<dbReference type="GO" id="GO:0004129">
    <property type="term" value="F:cytochrome-c oxidase activity"/>
    <property type="evidence" value="ECO:0007669"/>
    <property type="project" value="InterPro"/>
</dbReference>
<dbReference type="GO" id="GO:0009060">
    <property type="term" value="P:aerobic respiration"/>
    <property type="evidence" value="ECO:0007669"/>
    <property type="project" value="InterPro"/>
</dbReference>
<dbReference type="EMBL" id="CP036298">
    <property type="protein sequence ID" value="QDV27942.1"/>
    <property type="molecule type" value="Genomic_DNA"/>
</dbReference>
<evidence type="ECO:0000256" key="1">
    <source>
        <dbReference type="ARBA" id="ARBA00022660"/>
    </source>
</evidence>
<dbReference type="GO" id="GO:0016020">
    <property type="term" value="C:membrane"/>
    <property type="evidence" value="ECO:0007669"/>
    <property type="project" value="InterPro"/>
</dbReference>
<dbReference type="Gene3D" id="1.20.210.10">
    <property type="entry name" value="Cytochrome c oxidase-like, subunit I domain"/>
    <property type="match status" value="1"/>
</dbReference>
<dbReference type="PANTHER" id="PTHR10422:SF18">
    <property type="entry name" value="CYTOCHROME C OXIDASE SUBUNIT 1"/>
    <property type="match status" value="1"/>
</dbReference>
<feature type="region of interest" description="Disordered" evidence="2">
    <location>
        <begin position="544"/>
        <end position="580"/>
    </location>
</feature>
<dbReference type="Proteomes" id="UP000318017">
    <property type="component" value="Chromosome"/>
</dbReference>
<dbReference type="PANTHER" id="PTHR10422">
    <property type="entry name" value="CYTOCHROME C OXIDASE SUBUNIT 1"/>
    <property type="match status" value="1"/>
</dbReference>
<accession>A0A518GH74</accession>
<keyword evidence="1" id="KW-0249">Electron transport</keyword>
<feature type="transmembrane region" description="Helical" evidence="3">
    <location>
        <begin position="425"/>
        <end position="443"/>
    </location>
</feature>
<evidence type="ECO:0000313" key="6">
    <source>
        <dbReference type="Proteomes" id="UP000318017"/>
    </source>
</evidence>
<feature type="transmembrane region" description="Helical" evidence="3">
    <location>
        <begin position="150"/>
        <end position="172"/>
    </location>
</feature>
<keyword evidence="3" id="KW-0472">Membrane</keyword>
<dbReference type="GO" id="GO:0015990">
    <property type="term" value="P:electron transport coupled proton transport"/>
    <property type="evidence" value="ECO:0007669"/>
    <property type="project" value="TreeGrafter"/>
</dbReference>
<dbReference type="InterPro" id="IPR023616">
    <property type="entry name" value="Cyt_c_oxase-like_su1_dom"/>
</dbReference>
<proteinExistence type="predicted"/>
<dbReference type="AlphaFoldDB" id="A0A518GH74"/>
<dbReference type="GO" id="GO:0022904">
    <property type="term" value="P:respiratory electron transport chain"/>
    <property type="evidence" value="ECO:0007669"/>
    <property type="project" value="TreeGrafter"/>
</dbReference>
<dbReference type="PROSITE" id="PS50855">
    <property type="entry name" value="COX1"/>
    <property type="match status" value="1"/>
</dbReference>
<feature type="transmembrane region" description="Helical" evidence="3">
    <location>
        <begin position="26"/>
        <end position="47"/>
    </location>
</feature>
<name>A0A518GH74_9BACT</name>
<gene>
    <name evidence="5" type="primary">coxN</name>
    <name evidence="5" type="ORF">Q31a_63350</name>
</gene>
<evidence type="ECO:0000259" key="4">
    <source>
        <dbReference type="PROSITE" id="PS50855"/>
    </source>
</evidence>
<feature type="domain" description="Cytochrome oxidase subunit I profile" evidence="4">
    <location>
        <begin position="48"/>
        <end position="534"/>
    </location>
</feature>
<evidence type="ECO:0000313" key="5">
    <source>
        <dbReference type="EMBL" id="QDV27942.1"/>
    </source>
</evidence>
<dbReference type="InterPro" id="IPR000883">
    <property type="entry name" value="Cyt_C_Oxase_1"/>
</dbReference>
<evidence type="ECO:0000256" key="2">
    <source>
        <dbReference type="SAM" id="MobiDB-lite"/>
    </source>
</evidence>
<sequence length="580" mass="63542">MSAQRVLGGIRDVVTTYVLATDHKTVGLQFLFSSLIWFFVGGTLAWATQQTPILIYFVAIPALSGALGSYLIPLMIGADDLAYPTLSLVSHWLLWPAFLLVAAGMLVPQAMMPYAVMSHSTVLHDVAVPGESWIRLQSILGEWSVGEATQWLWCVGLICAGLAWLMVSVNFITTIAQCRAPGMFLFRMPLTVWGLFSAAILQLFTWPVLVVGAAMQLVDALLGTSFYWADSYFSNSAARHAESGQPLHWQELNELLAYPMLGIIFLPALGMISDVIATFSRRSLFGYRALVLLSWSIASLGVLVVVQRVVVWGESRIGEFSLGIAIGAMLVAGGVHVFHWLATLWGGRIEFRTPMLFALGFISLFTLGGLAAVWGILTTPNVGMQTAYSQGVYGMASLAGVMAMAFFAGIYFWFPKMFGRQMSEFWGKVHFALTFVFLQGAFVPTHLLGGGSLPRGYVDSYRYELSTQILPLNRVIAICVLATMASQLIFILNFLCSVFWGQRVGRNPWNSNTLEWAAPSPPGRGNFDFQPWVYRGAYQYGNPAHPRDFQPQTEPPGGRLASGQGGLETVAHSEAPEVMG</sequence>
<evidence type="ECO:0000256" key="3">
    <source>
        <dbReference type="SAM" id="Phobius"/>
    </source>
</evidence>
<feature type="transmembrane region" description="Helical" evidence="3">
    <location>
        <begin position="88"/>
        <end position="107"/>
    </location>
</feature>
<feature type="transmembrane region" description="Helical" evidence="3">
    <location>
        <begin position="475"/>
        <end position="500"/>
    </location>
</feature>
<feature type="transmembrane region" description="Helical" evidence="3">
    <location>
        <begin position="356"/>
        <end position="377"/>
    </location>
</feature>
<feature type="transmembrane region" description="Helical" evidence="3">
    <location>
        <begin position="392"/>
        <end position="413"/>
    </location>
</feature>
<dbReference type="InterPro" id="IPR036927">
    <property type="entry name" value="Cyt_c_oxase-like_su1_sf"/>
</dbReference>
<protein>
    <submittedName>
        <fullName evidence="5">Alternative cytochrome c oxidase subunit 1</fullName>
        <ecNumber evidence="5">1.9.3.1</ecNumber>
    </submittedName>
</protein>
<feature type="transmembrane region" description="Helical" evidence="3">
    <location>
        <begin position="53"/>
        <end position="76"/>
    </location>
</feature>
<dbReference type="Pfam" id="PF00115">
    <property type="entry name" value="COX1"/>
    <property type="match status" value="1"/>
</dbReference>
<keyword evidence="1" id="KW-0813">Transport</keyword>
<dbReference type="KEGG" id="ahel:Q31a_63350"/>
<organism evidence="5 6">
    <name type="scientific">Aureliella helgolandensis</name>
    <dbReference type="NCBI Taxonomy" id="2527968"/>
    <lineage>
        <taxon>Bacteria</taxon>
        <taxon>Pseudomonadati</taxon>
        <taxon>Planctomycetota</taxon>
        <taxon>Planctomycetia</taxon>
        <taxon>Pirellulales</taxon>
        <taxon>Pirellulaceae</taxon>
        <taxon>Aureliella</taxon>
    </lineage>
</organism>
<keyword evidence="5" id="KW-0560">Oxidoreductase</keyword>
<feature type="transmembrane region" description="Helical" evidence="3">
    <location>
        <begin position="322"/>
        <end position="344"/>
    </location>
</feature>
<dbReference type="RefSeq" id="WP_145086112.1">
    <property type="nucleotide sequence ID" value="NZ_CP036298.1"/>
</dbReference>
<keyword evidence="3" id="KW-1133">Transmembrane helix</keyword>
<dbReference type="EC" id="1.9.3.1" evidence="5"/>
<dbReference type="SUPFAM" id="SSF81442">
    <property type="entry name" value="Cytochrome c oxidase subunit I-like"/>
    <property type="match status" value="1"/>
</dbReference>
<keyword evidence="3" id="KW-0812">Transmembrane</keyword>
<feature type="transmembrane region" description="Helical" evidence="3">
    <location>
        <begin position="289"/>
        <end position="310"/>
    </location>
</feature>
<dbReference type="OrthoDB" id="9759913at2"/>
<reference evidence="5 6" key="1">
    <citation type="submission" date="2019-02" db="EMBL/GenBank/DDBJ databases">
        <title>Deep-cultivation of Planctomycetes and their phenomic and genomic characterization uncovers novel biology.</title>
        <authorList>
            <person name="Wiegand S."/>
            <person name="Jogler M."/>
            <person name="Boedeker C."/>
            <person name="Pinto D."/>
            <person name="Vollmers J."/>
            <person name="Rivas-Marin E."/>
            <person name="Kohn T."/>
            <person name="Peeters S.H."/>
            <person name="Heuer A."/>
            <person name="Rast P."/>
            <person name="Oberbeckmann S."/>
            <person name="Bunk B."/>
            <person name="Jeske O."/>
            <person name="Meyerdierks A."/>
            <person name="Storesund J.E."/>
            <person name="Kallscheuer N."/>
            <person name="Luecker S."/>
            <person name="Lage O.M."/>
            <person name="Pohl T."/>
            <person name="Merkel B.J."/>
            <person name="Hornburger P."/>
            <person name="Mueller R.-W."/>
            <person name="Bruemmer F."/>
            <person name="Labrenz M."/>
            <person name="Spormann A.M."/>
            <person name="Op den Camp H."/>
            <person name="Overmann J."/>
            <person name="Amann R."/>
            <person name="Jetten M.S.M."/>
            <person name="Mascher T."/>
            <person name="Medema M.H."/>
            <person name="Devos D.P."/>
            <person name="Kaster A.-K."/>
            <person name="Ovreas L."/>
            <person name="Rohde M."/>
            <person name="Galperin M.Y."/>
            <person name="Jogler C."/>
        </authorList>
    </citation>
    <scope>NUCLEOTIDE SEQUENCE [LARGE SCALE GENOMIC DNA]</scope>
    <source>
        <strain evidence="5 6">Q31a</strain>
    </source>
</reference>
<keyword evidence="1" id="KW-0679">Respiratory chain</keyword>
<feature type="transmembrane region" description="Helical" evidence="3">
    <location>
        <begin position="256"/>
        <end position="277"/>
    </location>
</feature>
<dbReference type="GO" id="GO:0016491">
    <property type="term" value="F:oxidoreductase activity"/>
    <property type="evidence" value="ECO:0007669"/>
    <property type="project" value="UniProtKB-KW"/>
</dbReference>
<dbReference type="GO" id="GO:0020037">
    <property type="term" value="F:heme binding"/>
    <property type="evidence" value="ECO:0007669"/>
    <property type="project" value="InterPro"/>
</dbReference>
<dbReference type="PRINTS" id="PR01165">
    <property type="entry name" value="CYCOXIDASEI"/>
</dbReference>
<keyword evidence="6" id="KW-1185">Reference proteome</keyword>
<feature type="transmembrane region" description="Helical" evidence="3">
    <location>
        <begin position="192"/>
        <end position="218"/>
    </location>
</feature>